<dbReference type="Proteomes" id="UP000594638">
    <property type="component" value="Unassembled WGS sequence"/>
</dbReference>
<dbReference type="GO" id="GO:0032259">
    <property type="term" value="P:methylation"/>
    <property type="evidence" value="ECO:0007669"/>
    <property type="project" value="UniProtKB-KW"/>
</dbReference>
<feature type="region of interest" description="Disordered" evidence="1">
    <location>
        <begin position="1"/>
        <end position="35"/>
    </location>
</feature>
<feature type="compositionally biased region" description="Pro residues" evidence="1">
    <location>
        <begin position="71"/>
        <end position="88"/>
    </location>
</feature>
<sequence>MRISLRESSIYEREGRPNPRKSTVSYGNGMGQQRAASSSSASVIYCHRSLPSSTFRAHSWSGRCRATSPGPTSPPPESGPNSRKPPAPSSGVAANFTRFQDTVQIFFSVLFWMSLFFWSSAWDGKNNDRPNKGPRFLIGPSQMRIK</sequence>
<evidence type="ECO:0000313" key="4">
    <source>
        <dbReference type="Proteomes" id="UP000594638"/>
    </source>
</evidence>
<dbReference type="PANTHER" id="PTHR37706:SF2">
    <property type="entry name" value="TRANSMEMBRANE PROTEIN"/>
    <property type="match status" value="1"/>
</dbReference>
<dbReference type="OrthoDB" id="786429at2759"/>
<name>A0A8S0TRK8_OLEEU</name>
<feature type="region of interest" description="Disordered" evidence="1">
    <location>
        <begin position="54"/>
        <end position="91"/>
    </location>
</feature>
<comment type="caution">
    <text evidence="3">The sequence shown here is derived from an EMBL/GenBank/DDBJ whole genome shotgun (WGS) entry which is preliminary data.</text>
</comment>
<accession>A0A8S0TRK8</accession>
<keyword evidence="2" id="KW-1133">Transmembrane helix</keyword>
<keyword evidence="3" id="KW-0489">Methyltransferase</keyword>
<gene>
    <name evidence="3" type="ORF">OLEA9_A053762</name>
</gene>
<keyword evidence="4" id="KW-1185">Reference proteome</keyword>
<keyword evidence="2" id="KW-0812">Transmembrane</keyword>
<dbReference type="Gramene" id="OE9A053762T1">
    <property type="protein sequence ID" value="OE9A053762C1"/>
    <property type="gene ID" value="OE9A053762"/>
</dbReference>
<dbReference type="EMBL" id="CACTIH010007275">
    <property type="protein sequence ID" value="CAA3007442.1"/>
    <property type="molecule type" value="Genomic_DNA"/>
</dbReference>
<dbReference type="GO" id="GO:0008168">
    <property type="term" value="F:methyltransferase activity"/>
    <property type="evidence" value="ECO:0007669"/>
    <property type="project" value="UniProtKB-KW"/>
</dbReference>
<evidence type="ECO:0000313" key="3">
    <source>
        <dbReference type="EMBL" id="CAA3007442.1"/>
    </source>
</evidence>
<dbReference type="AlphaFoldDB" id="A0A8S0TRK8"/>
<feature type="transmembrane region" description="Helical" evidence="2">
    <location>
        <begin position="105"/>
        <end position="122"/>
    </location>
</feature>
<dbReference type="PANTHER" id="PTHR37706">
    <property type="entry name" value="TRANSMEMBRANE PROTEIN"/>
    <property type="match status" value="1"/>
</dbReference>
<protein>
    <submittedName>
        <fullName evidence="3">Probable methyltransferase PMT11</fullName>
    </submittedName>
</protein>
<evidence type="ECO:0000256" key="1">
    <source>
        <dbReference type="SAM" id="MobiDB-lite"/>
    </source>
</evidence>
<evidence type="ECO:0000256" key="2">
    <source>
        <dbReference type="SAM" id="Phobius"/>
    </source>
</evidence>
<reference evidence="3 4" key="1">
    <citation type="submission" date="2019-12" db="EMBL/GenBank/DDBJ databases">
        <authorList>
            <person name="Alioto T."/>
            <person name="Alioto T."/>
            <person name="Gomez Garrido J."/>
        </authorList>
    </citation>
    <scope>NUCLEOTIDE SEQUENCE [LARGE SCALE GENOMIC DNA]</scope>
</reference>
<keyword evidence="2" id="KW-0472">Membrane</keyword>
<organism evidence="3 4">
    <name type="scientific">Olea europaea subsp. europaea</name>
    <dbReference type="NCBI Taxonomy" id="158383"/>
    <lineage>
        <taxon>Eukaryota</taxon>
        <taxon>Viridiplantae</taxon>
        <taxon>Streptophyta</taxon>
        <taxon>Embryophyta</taxon>
        <taxon>Tracheophyta</taxon>
        <taxon>Spermatophyta</taxon>
        <taxon>Magnoliopsida</taxon>
        <taxon>eudicotyledons</taxon>
        <taxon>Gunneridae</taxon>
        <taxon>Pentapetalae</taxon>
        <taxon>asterids</taxon>
        <taxon>lamiids</taxon>
        <taxon>Lamiales</taxon>
        <taxon>Oleaceae</taxon>
        <taxon>Oleeae</taxon>
        <taxon>Olea</taxon>
    </lineage>
</organism>
<proteinExistence type="predicted"/>
<keyword evidence="3" id="KW-0808">Transferase</keyword>